<evidence type="ECO:0000256" key="2">
    <source>
        <dbReference type="ARBA" id="ARBA00008169"/>
    </source>
</evidence>
<feature type="binding site" evidence="14">
    <location>
        <position position="265"/>
    </location>
    <ligand>
        <name>[4Fe-4S] cluster</name>
        <dbReference type="ChEBI" id="CHEBI:49883"/>
    </ligand>
</feature>
<evidence type="ECO:0000256" key="8">
    <source>
        <dbReference type="ARBA" id="ARBA00022723"/>
    </source>
</evidence>
<evidence type="ECO:0000256" key="13">
    <source>
        <dbReference type="ARBA" id="ARBA00054715"/>
    </source>
</evidence>
<reference evidence="17 18" key="1">
    <citation type="journal article" date="2020" name="Nature">
        <title>Six reference-quality genomes reveal evolution of bat adaptations.</title>
        <authorList>
            <person name="Jebb D."/>
            <person name="Huang Z."/>
            <person name="Pippel M."/>
            <person name="Hughes G.M."/>
            <person name="Lavrichenko K."/>
            <person name="Devanna P."/>
            <person name="Winkler S."/>
            <person name="Jermiin L.S."/>
            <person name="Skirmuntt E.C."/>
            <person name="Katzourakis A."/>
            <person name="Burkitt-Gray L."/>
            <person name="Ray D.A."/>
            <person name="Sullivan K.A.M."/>
            <person name="Roscito J.G."/>
            <person name="Kirilenko B.M."/>
            <person name="Davalos L.M."/>
            <person name="Corthals A.P."/>
            <person name="Power M.L."/>
            <person name="Jones G."/>
            <person name="Ransome R.D."/>
            <person name="Dechmann D.K.N."/>
            <person name="Locatelli A.G."/>
            <person name="Puechmaille S.J."/>
            <person name="Fedrigo O."/>
            <person name="Jarvis E.D."/>
            <person name="Hiller M."/>
            <person name="Vernes S.C."/>
            <person name="Myers E.W."/>
            <person name="Teeling E.C."/>
        </authorList>
    </citation>
    <scope>NUCLEOTIDE SEQUENCE [LARGE SCALE GENOMIC DNA]</scope>
    <source>
        <strain evidence="17">MPipKuh1</strain>
        <tissue evidence="17">Flight muscle</tissue>
    </source>
</reference>
<dbReference type="Gene3D" id="3.40.50.150">
    <property type="entry name" value="Vaccinia Virus protein VP39"/>
    <property type="match status" value="1"/>
</dbReference>
<dbReference type="Pfam" id="PF05093">
    <property type="entry name" value="CIAPIN1"/>
    <property type="match status" value="1"/>
</dbReference>
<keyword evidence="10 14" id="KW-0411">Iron-sulfur</keyword>
<feature type="binding site" evidence="14">
    <location>
        <position position="237"/>
    </location>
    <ligand>
        <name>[2Fe-2S] cluster</name>
        <dbReference type="ChEBI" id="CHEBI:190135"/>
    </ligand>
</feature>
<dbReference type="InterPro" id="IPR029063">
    <property type="entry name" value="SAM-dependent_MTases_sf"/>
</dbReference>
<evidence type="ECO:0000256" key="4">
    <source>
        <dbReference type="ARBA" id="ARBA00022490"/>
    </source>
</evidence>
<dbReference type="GO" id="GO:0043066">
    <property type="term" value="P:negative regulation of apoptotic process"/>
    <property type="evidence" value="ECO:0007669"/>
    <property type="project" value="UniProtKB-UniRule"/>
</dbReference>
<keyword evidence="8 14" id="KW-0479">Metal-binding</keyword>
<feature type="binding site" evidence="14">
    <location>
        <position position="225"/>
    </location>
    <ligand>
        <name>[2Fe-2S] cluster</name>
        <dbReference type="ChEBI" id="CHEBI:190135"/>
    </ligand>
</feature>
<keyword evidence="6 14" id="KW-0053">Apoptosis</keyword>
<evidence type="ECO:0000313" key="18">
    <source>
        <dbReference type="Proteomes" id="UP000558488"/>
    </source>
</evidence>
<dbReference type="GO" id="GO:0051537">
    <property type="term" value="F:2 iron, 2 sulfur cluster binding"/>
    <property type="evidence" value="ECO:0007669"/>
    <property type="project" value="UniProtKB-UniRule"/>
</dbReference>
<feature type="short sequence motif" description="Cx2C motif 1" evidence="14">
    <location>
        <begin position="262"/>
        <end position="265"/>
    </location>
</feature>
<evidence type="ECO:0000256" key="11">
    <source>
        <dbReference type="ARBA" id="ARBA00023128"/>
    </source>
</evidence>
<feature type="domain" description="Anamorsin N-terminal" evidence="16">
    <location>
        <begin position="9"/>
        <end position="159"/>
    </location>
</feature>
<evidence type="ECO:0000256" key="10">
    <source>
        <dbReference type="ARBA" id="ARBA00023014"/>
    </source>
</evidence>
<dbReference type="PANTHER" id="PTHR13273">
    <property type="entry name" value="ANAMORSIN"/>
    <property type="match status" value="1"/>
</dbReference>
<feature type="binding site" evidence="14">
    <location>
        <position position="276"/>
    </location>
    <ligand>
        <name>[4Fe-4S] cluster</name>
        <dbReference type="ChEBI" id="CHEBI:49883"/>
    </ligand>
</feature>
<dbReference type="GO" id="GO:0005730">
    <property type="term" value="C:nucleolus"/>
    <property type="evidence" value="ECO:0007669"/>
    <property type="project" value="UniProtKB-ARBA"/>
</dbReference>
<evidence type="ECO:0000256" key="6">
    <source>
        <dbReference type="ARBA" id="ARBA00022703"/>
    </source>
</evidence>
<name>A0A7J7UZP0_PIPKU</name>
<gene>
    <name evidence="14" type="primary">CIAPIN1</name>
    <name evidence="17" type="ORF">mPipKuh1_002844</name>
</gene>
<dbReference type="InterPro" id="IPR007785">
    <property type="entry name" value="Anamorsin"/>
</dbReference>
<evidence type="ECO:0000256" key="7">
    <source>
        <dbReference type="ARBA" id="ARBA00022714"/>
    </source>
</evidence>
<sequence length="300" mass="31910">MADFGVSAGQCVAVVWDKPSPPEALKDLVEKLQASTGSEGRVSVENIHQLLQSGAVPGSCTLHSAEALAEMARVLRPGGRLFLKEPVETAVVKDSKVKTASKLCSALTLSGLVEVKELHRESLSPEELRSVQEHLGYHSDSLVSVQLTGKKPNFEVGSSSQLKLSTAKKSAPTVKPAVDPAAAKLWTLSANDMEDESMDLIDSDELLDPEDLKKPDPASLRAPSCGEGKKRKACKNCTCGLAEELEKENSQAQTSSQPKSACGNCYLGDAFRCASCPYLGMPAFKPGEQVLLSNSNLNDA</sequence>
<evidence type="ECO:0000256" key="1">
    <source>
        <dbReference type="ARBA" id="ARBA00001966"/>
    </source>
</evidence>
<comment type="caution">
    <text evidence="14">Lacks conserved residue(s) required for the propagation of feature annotation.</text>
</comment>
<evidence type="ECO:0000256" key="5">
    <source>
        <dbReference type="ARBA" id="ARBA00022553"/>
    </source>
</evidence>
<feature type="binding site" evidence="14">
    <location>
        <position position="273"/>
    </location>
    <ligand>
        <name>[4Fe-4S] cluster</name>
        <dbReference type="ChEBI" id="CHEBI:49883"/>
    </ligand>
</feature>
<comment type="domain">
    <text evidence="14">The C-terminal domain binds 2 Fe-S clusters but is otherwise mostly in an intrinsically disordered conformation.</text>
</comment>
<dbReference type="GO" id="GO:0051539">
    <property type="term" value="F:4 iron, 4 sulfur cluster binding"/>
    <property type="evidence" value="ECO:0007669"/>
    <property type="project" value="UniProtKB-KW"/>
</dbReference>
<feature type="binding site" evidence="14">
    <location>
        <position position="239"/>
    </location>
    <ligand>
        <name>[2Fe-2S] cluster</name>
        <dbReference type="ChEBI" id="CHEBI:190135"/>
    </ligand>
</feature>
<keyword evidence="5" id="KW-0597">Phosphoprotein</keyword>
<keyword evidence="12 14" id="KW-0539">Nucleus</keyword>
<comment type="domain">
    <text evidence="14">The N-terminal domain has structural similarity with S-adenosyl-L-methionine-dependent methyltransferases, but does not bind S-adenosyl-L-methionine. It is required for correct assembly of the 2 Fe-S clusters.</text>
</comment>
<comment type="cofactor">
    <cofactor evidence="1 14">
        <name>[4Fe-4S] cluster</name>
        <dbReference type="ChEBI" id="CHEBI:49883"/>
    </cofactor>
</comment>
<comment type="domain">
    <text evidence="14">The twin Cx2C motifs are involved in the recognition by the mitochondrial CHCHD4/MIA40-GFER/ERV1 disulfide relay system. The formation of 2 disulfide bonds in the Cx2C motifs through dithiol/disulfide exchange reactions effectively traps the protein in the mitochondrial intermembrane space.</text>
</comment>
<dbReference type="Proteomes" id="UP000558488">
    <property type="component" value="Unassembled WGS sequence"/>
</dbReference>
<evidence type="ECO:0000259" key="16">
    <source>
        <dbReference type="Pfam" id="PF20922"/>
    </source>
</evidence>
<dbReference type="PANTHER" id="PTHR13273:SF14">
    <property type="entry name" value="ANAMORSIN"/>
    <property type="match status" value="1"/>
</dbReference>
<feature type="binding site" evidence="14">
    <location>
        <position position="262"/>
    </location>
    <ligand>
        <name>[4Fe-4S] cluster</name>
        <dbReference type="ChEBI" id="CHEBI:49883"/>
    </ligand>
</feature>
<dbReference type="InterPro" id="IPR046408">
    <property type="entry name" value="CIAPIN1"/>
</dbReference>
<evidence type="ECO:0000313" key="17">
    <source>
        <dbReference type="EMBL" id="KAF6318323.1"/>
    </source>
</evidence>
<feature type="region of interest" description="Fe-S binding site B" evidence="14">
    <location>
        <begin position="262"/>
        <end position="276"/>
    </location>
</feature>
<evidence type="ECO:0000256" key="3">
    <source>
        <dbReference type="ARBA" id="ARBA00022485"/>
    </source>
</evidence>
<comment type="subcellular location">
    <subcellularLocation>
        <location evidence="14">Cytoplasm</location>
    </subcellularLocation>
    <subcellularLocation>
        <location evidence="14">Nucleus</location>
    </subcellularLocation>
    <subcellularLocation>
        <location evidence="14">Mitochondrion intermembrane space</location>
    </subcellularLocation>
</comment>
<feature type="binding site" evidence="14">
    <location>
        <position position="234"/>
    </location>
    <ligand>
        <name>[2Fe-2S] cluster</name>
        <dbReference type="ChEBI" id="CHEBI:190135"/>
    </ligand>
</feature>
<dbReference type="FunFam" id="3.40.50.150:FF:000658">
    <property type="entry name" value="Anamorsin"/>
    <property type="match status" value="1"/>
</dbReference>
<dbReference type="GO" id="GO:0009055">
    <property type="term" value="F:electron transfer activity"/>
    <property type="evidence" value="ECO:0007669"/>
    <property type="project" value="UniProtKB-UniRule"/>
</dbReference>
<keyword evidence="7 14" id="KW-0001">2Fe-2S</keyword>
<keyword evidence="18" id="KW-1185">Reference proteome</keyword>
<protein>
    <recommendedName>
        <fullName evidence="14">Anamorsin</fullName>
    </recommendedName>
    <alternativeName>
        <fullName evidence="14">Cytokine-induced apoptosis inhibitor 1</fullName>
    </alternativeName>
    <alternativeName>
        <fullName evidence="14">Fe-S cluster assembly protein DRE2 homolog</fullName>
    </alternativeName>
</protein>
<dbReference type="GO" id="GO:0005758">
    <property type="term" value="C:mitochondrial intermembrane space"/>
    <property type="evidence" value="ECO:0007669"/>
    <property type="project" value="UniProtKB-SubCell"/>
</dbReference>
<keyword evidence="3 14" id="KW-0004">4Fe-4S</keyword>
<dbReference type="GO" id="GO:0046872">
    <property type="term" value="F:metal ion binding"/>
    <property type="evidence" value="ECO:0007669"/>
    <property type="project" value="UniProtKB-KW"/>
</dbReference>
<organism evidence="17 18">
    <name type="scientific">Pipistrellus kuhlii</name>
    <name type="common">Kuhl's pipistrelle</name>
    <dbReference type="NCBI Taxonomy" id="59472"/>
    <lineage>
        <taxon>Eukaryota</taxon>
        <taxon>Metazoa</taxon>
        <taxon>Chordata</taxon>
        <taxon>Craniata</taxon>
        <taxon>Vertebrata</taxon>
        <taxon>Euteleostomi</taxon>
        <taxon>Mammalia</taxon>
        <taxon>Eutheria</taxon>
        <taxon>Laurasiatheria</taxon>
        <taxon>Chiroptera</taxon>
        <taxon>Yangochiroptera</taxon>
        <taxon>Vespertilionidae</taxon>
        <taxon>Pipistrellus</taxon>
    </lineage>
</organism>
<dbReference type="AlphaFoldDB" id="A0A7J7UZP0"/>
<dbReference type="InterPro" id="IPR049011">
    <property type="entry name" value="Anamorsin_N_metazoan"/>
</dbReference>
<dbReference type="GO" id="GO:0030097">
    <property type="term" value="P:hemopoiesis"/>
    <property type="evidence" value="ECO:0007669"/>
    <property type="project" value="UniProtKB-UniRule"/>
</dbReference>
<evidence type="ECO:0000256" key="14">
    <source>
        <dbReference type="HAMAP-Rule" id="MF_03115"/>
    </source>
</evidence>
<dbReference type="GO" id="GO:0006915">
    <property type="term" value="P:apoptotic process"/>
    <property type="evidence" value="ECO:0007669"/>
    <property type="project" value="UniProtKB-KW"/>
</dbReference>
<keyword evidence="4 14" id="KW-0963">Cytoplasm</keyword>
<proteinExistence type="inferred from homology"/>
<dbReference type="Pfam" id="PF20922">
    <property type="entry name" value="Anamorsin_N"/>
    <property type="match status" value="1"/>
</dbReference>
<feature type="short sequence motif" description="Cx2C motif 2" evidence="14">
    <location>
        <begin position="273"/>
        <end position="276"/>
    </location>
</feature>
<dbReference type="EMBL" id="JACAGB010000017">
    <property type="protein sequence ID" value="KAF6318323.1"/>
    <property type="molecule type" value="Genomic_DNA"/>
</dbReference>
<keyword evidence="11 14" id="KW-0496">Mitochondrion</keyword>
<feature type="domain" description="Anamorsin C-terminal" evidence="15">
    <location>
        <begin position="256"/>
        <end position="291"/>
    </location>
</feature>
<dbReference type="HAMAP" id="MF_03115">
    <property type="entry name" value="Anamorsin"/>
    <property type="match status" value="1"/>
</dbReference>
<dbReference type="GO" id="GO:0016226">
    <property type="term" value="P:iron-sulfur cluster assembly"/>
    <property type="evidence" value="ECO:0007669"/>
    <property type="project" value="UniProtKB-UniRule"/>
</dbReference>
<comment type="function">
    <text evidence="13 14">Component of the cytosolic iron-sulfur (Fe-S) protein assembly (CIA) machinery required for the maturation of extramitochondrial Fe-S proteins. Part of an electron transfer chain functioning in an early step of cytosolic Fe-S biogenesis, facilitating the de novo assembly of a [4Fe-4S] cluster on the scaffold complex NUBP1-NUBP2. Electrons are transferred to CIAPIN1 from NADPH via the FAD- and FMN-containing protein NDOR1. NDOR1-CIAPIN1 are also required for the assembly of the diferric tyrosyl radical cofactor of ribonucleotide reductase (RNR), probably by providing electrons for reduction during radical cofactor maturation in the catalytic small subunit. Has anti-apoptotic effects in the cell. Involved in negative control of cell death upon cytokine withdrawal. Promotes development of hematopoietic cells.</text>
</comment>
<evidence type="ECO:0000259" key="15">
    <source>
        <dbReference type="Pfam" id="PF05093"/>
    </source>
</evidence>
<accession>A0A7J7UZP0</accession>
<comment type="cofactor">
    <cofactor evidence="14">
        <name>[2Fe-2S] cluster</name>
        <dbReference type="ChEBI" id="CHEBI:190135"/>
    </cofactor>
</comment>
<evidence type="ECO:0000256" key="12">
    <source>
        <dbReference type="ARBA" id="ARBA00023242"/>
    </source>
</evidence>
<comment type="subunit">
    <text evidence="14">Monomer. Interacts with NDOR1. Interacts with CHCHD4.</text>
</comment>
<comment type="similarity">
    <text evidence="2 14">Belongs to the anamorsin family.</text>
</comment>
<keyword evidence="9 14" id="KW-0408">Iron</keyword>
<dbReference type="SUPFAM" id="SSF53335">
    <property type="entry name" value="S-adenosyl-L-methionine-dependent methyltransferases"/>
    <property type="match status" value="1"/>
</dbReference>
<comment type="caution">
    <text evidence="17">The sequence shown here is derived from an EMBL/GenBank/DDBJ whole genome shotgun (WGS) entry which is preliminary data.</text>
</comment>
<evidence type="ECO:0000256" key="9">
    <source>
        <dbReference type="ARBA" id="ARBA00023004"/>
    </source>
</evidence>